<dbReference type="InterPro" id="IPR011251">
    <property type="entry name" value="Luciferase-like_dom"/>
</dbReference>
<dbReference type="Gene3D" id="3.20.20.30">
    <property type="entry name" value="Luciferase-like domain"/>
    <property type="match status" value="1"/>
</dbReference>
<dbReference type="InterPro" id="IPR050766">
    <property type="entry name" value="Bact_Lucif_Oxidored"/>
</dbReference>
<keyword evidence="3" id="KW-0503">Monooxygenase</keyword>
<feature type="domain" description="Luciferase-like" evidence="2">
    <location>
        <begin position="60"/>
        <end position="318"/>
    </location>
</feature>
<dbReference type="SUPFAM" id="SSF51679">
    <property type="entry name" value="Bacterial luciferase-like"/>
    <property type="match status" value="1"/>
</dbReference>
<dbReference type="Pfam" id="PF00296">
    <property type="entry name" value="Bac_luciferase"/>
    <property type="match status" value="1"/>
</dbReference>
<evidence type="ECO:0000313" key="3">
    <source>
        <dbReference type="EMBL" id="CUU58109.1"/>
    </source>
</evidence>
<evidence type="ECO:0000313" key="4">
    <source>
        <dbReference type="Proteomes" id="UP000198802"/>
    </source>
</evidence>
<evidence type="ECO:0000259" key="2">
    <source>
        <dbReference type="Pfam" id="PF00296"/>
    </source>
</evidence>
<reference evidence="4" key="1">
    <citation type="submission" date="2015-11" db="EMBL/GenBank/DDBJ databases">
        <authorList>
            <person name="Varghese N."/>
        </authorList>
    </citation>
    <scope>NUCLEOTIDE SEQUENCE [LARGE SCALE GENOMIC DNA]</scope>
    <source>
        <strain evidence="4">DSM 45899</strain>
    </source>
</reference>
<sequence>MGDRAYGWPTAVARGRERSAAAPDGEENRVPATCRLASRNDAMYPEPTSERPGGLASLAFLTPGNYPDGDPYSGLEATLQLFELGERLGFDGAWIRQRHLEHGVSSAAAFLAAATQRTARIELGTAVIPIGYESPFRLAEDLATVDVLSRGRLQPGFSAGTPPHAELLGDLVFDGDWRSHDLSYGRISRLVEVLRGAFLGDEDTVIHSPGNVQRPRQQPHAAGLADRVWYGGGSLRSARWAGEHGLNLLTGNVIDGFVAGGEGTDDFVAAQLALLDAYRKAAGPGGPARIALGRVIVPTDSADGATRARYRAYAASRHERTLRAHGPRRTLFAPDLIGPAEEIVARLQSDAAVAGVRELRVELPYEFDRAEYEQILHDVVHLVAPALGWQPATVRTTCPAPDPRRPTPGTRPASPAG</sequence>
<name>A0A0S4QRF7_9ACTN</name>
<accession>A0A0S4QRF7</accession>
<keyword evidence="3" id="KW-0560">Oxidoreductase</keyword>
<organism evidence="3 4">
    <name type="scientific">Parafrankia irregularis</name>
    <dbReference type="NCBI Taxonomy" id="795642"/>
    <lineage>
        <taxon>Bacteria</taxon>
        <taxon>Bacillati</taxon>
        <taxon>Actinomycetota</taxon>
        <taxon>Actinomycetes</taxon>
        <taxon>Frankiales</taxon>
        <taxon>Frankiaceae</taxon>
        <taxon>Parafrankia</taxon>
    </lineage>
</organism>
<dbReference type="Proteomes" id="UP000198802">
    <property type="component" value="Unassembled WGS sequence"/>
</dbReference>
<dbReference type="AlphaFoldDB" id="A0A0S4QRF7"/>
<proteinExistence type="predicted"/>
<dbReference type="InterPro" id="IPR036661">
    <property type="entry name" value="Luciferase-like_sf"/>
</dbReference>
<dbReference type="GO" id="GO:0016705">
    <property type="term" value="F:oxidoreductase activity, acting on paired donors, with incorporation or reduction of molecular oxygen"/>
    <property type="evidence" value="ECO:0007669"/>
    <property type="project" value="InterPro"/>
</dbReference>
<keyword evidence="4" id="KW-1185">Reference proteome</keyword>
<feature type="region of interest" description="Disordered" evidence="1">
    <location>
        <begin position="395"/>
        <end position="417"/>
    </location>
</feature>
<feature type="compositionally biased region" description="Low complexity" evidence="1">
    <location>
        <begin position="407"/>
        <end position="417"/>
    </location>
</feature>
<dbReference type="GO" id="GO:0005829">
    <property type="term" value="C:cytosol"/>
    <property type="evidence" value="ECO:0007669"/>
    <property type="project" value="TreeGrafter"/>
</dbReference>
<gene>
    <name evidence="3" type="ORF">Ga0074812_11718</name>
</gene>
<dbReference type="GO" id="GO:0004497">
    <property type="term" value="F:monooxygenase activity"/>
    <property type="evidence" value="ECO:0007669"/>
    <property type="project" value="UniProtKB-KW"/>
</dbReference>
<protein>
    <submittedName>
        <fullName evidence="3">Flavin-dependent oxidoreductase, luciferase family (Includes alkanesulfonate monooxygenase SsuD and methylene tetrahydromethanopterin reductase)</fullName>
    </submittedName>
</protein>
<feature type="region of interest" description="Disordered" evidence="1">
    <location>
        <begin position="1"/>
        <end position="31"/>
    </location>
</feature>
<dbReference type="EMBL" id="FAOZ01000017">
    <property type="protein sequence ID" value="CUU58109.1"/>
    <property type="molecule type" value="Genomic_DNA"/>
</dbReference>
<dbReference type="PANTHER" id="PTHR30137:SF15">
    <property type="entry name" value="BLL6902 PROTEIN"/>
    <property type="match status" value="1"/>
</dbReference>
<evidence type="ECO:0000256" key="1">
    <source>
        <dbReference type="SAM" id="MobiDB-lite"/>
    </source>
</evidence>
<dbReference type="PANTHER" id="PTHR30137">
    <property type="entry name" value="LUCIFERASE-LIKE MONOOXYGENASE"/>
    <property type="match status" value="1"/>
</dbReference>